<dbReference type="EMBL" id="PGTN01000012">
    <property type="protein sequence ID" value="PJF48541.1"/>
    <property type="molecule type" value="Genomic_DNA"/>
</dbReference>
<dbReference type="Pfam" id="PF01261">
    <property type="entry name" value="AP_endonuc_2"/>
    <property type="match status" value="1"/>
</dbReference>
<dbReference type="InterPro" id="IPR036237">
    <property type="entry name" value="Xyl_isomerase-like_sf"/>
</dbReference>
<evidence type="ECO:0000313" key="3">
    <source>
        <dbReference type="Proteomes" id="UP000230790"/>
    </source>
</evidence>
<protein>
    <recommendedName>
        <fullName evidence="1">Xylose isomerase-like TIM barrel domain-containing protein</fullName>
    </recommendedName>
</protein>
<dbReference type="InterPro" id="IPR050312">
    <property type="entry name" value="IolE/XylAMocC-like"/>
</dbReference>
<evidence type="ECO:0000259" key="1">
    <source>
        <dbReference type="Pfam" id="PF01261"/>
    </source>
</evidence>
<dbReference type="InterPro" id="IPR013022">
    <property type="entry name" value="Xyl_isomerase-like_TIM-brl"/>
</dbReference>
<name>A0A2M8QFH3_9CHLR</name>
<proteinExistence type="predicted"/>
<reference evidence="2 3" key="1">
    <citation type="submission" date="2017-11" db="EMBL/GenBank/DDBJ databases">
        <title>Evolution of Phototrophy in the Chloroflexi Phylum Driven by Horizontal Gene Transfer.</title>
        <authorList>
            <person name="Ward L.M."/>
            <person name="Hemp J."/>
            <person name="Shih P.M."/>
            <person name="Mcglynn S.E."/>
            <person name="Fischer W."/>
        </authorList>
    </citation>
    <scope>NUCLEOTIDE SEQUENCE [LARGE SCALE GENOMIC DNA]</scope>
    <source>
        <strain evidence="2">JP3_7</strain>
    </source>
</reference>
<accession>A0A2M8QFH3</accession>
<dbReference type="PANTHER" id="PTHR12110">
    <property type="entry name" value="HYDROXYPYRUVATE ISOMERASE"/>
    <property type="match status" value="1"/>
</dbReference>
<dbReference type="SUPFAM" id="SSF51658">
    <property type="entry name" value="Xylose isomerase-like"/>
    <property type="match status" value="1"/>
</dbReference>
<feature type="domain" description="Xylose isomerase-like TIM barrel" evidence="1">
    <location>
        <begin position="38"/>
        <end position="284"/>
    </location>
</feature>
<dbReference type="AlphaFoldDB" id="A0A2M8QFH3"/>
<comment type="caution">
    <text evidence="2">The sequence shown here is derived from an EMBL/GenBank/DDBJ whole genome shotgun (WGS) entry which is preliminary data.</text>
</comment>
<dbReference type="Proteomes" id="UP000230790">
    <property type="component" value="Unassembled WGS sequence"/>
</dbReference>
<gene>
    <name evidence="2" type="ORF">CUN48_03145</name>
</gene>
<organism evidence="2 3">
    <name type="scientific">Candidatus Thermofonsia Clade 3 bacterium</name>
    <dbReference type="NCBI Taxonomy" id="2364212"/>
    <lineage>
        <taxon>Bacteria</taxon>
        <taxon>Bacillati</taxon>
        <taxon>Chloroflexota</taxon>
        <taxon>Candidatus Thermofontia</taxon>
        <taxon>Candidatus Thermofonsia Clade 3</taxon>
    </lineage>
</organism>
<dbReference type="Gene3D" id="3.20.20.150">
    <property type="entry name" value="Divalent-metal-dependent TIM barrel enzymes"/>
    <property type="match status" value="1"/>
</dbReference>
<evidence type="ECO:0000313" key="2">
    <source>
        <dbReference type="EMBL" id="PJF48541.1"/>
    </source>
</evidence>
<sequence>MLRLRRISSTQERCTMRLGMSGCFLPADMNDLTPELCRRVRALGFSGIFTRFAANDPRETPRHVAQRVRDILAGEGLRMYQATGYWQNMITPDESVRCESVRVIQAALRLAGWMGARAIDTGPGSMHPDSAGVHAASWWPHPYNWTAQARHQLVKTLKECAPAAEDAGVYLCLEGAQTVTLENARVTREVLDEVGSPWVRSDYDSANWLTLKTVYDSAAAIASDFDTLGEYIVSCHAKDAWPVNHLNVRVDQGCPGRGLVDFRALFRHMEALSPDYPVIAEGNTTEELPQVSALFHRIADELGIRVLDDA</sequence>